<evidence type="ECO:0000259" key="1">
    <source>
        <dbReference type="Pfam" id="PF14016"/>
    </source>
</evidence>
<gene>
    <name evidence="2" type="ORF">GMO_17630</name>
</gene>
<reference evidence="2 3" key="1">
    <citation type="submission" date="2011-10" db="EMBL/GenBank/DDBJ databases">
        <title>Genome sequence of Gluconobacter morbifer G707, isolated from Drosophila gut.</title>
        <authorList>
            <person name="Lee W.-J."/>
            <person name="Kim E.-K."/>
        </authorList>
    </citation>
    <scope>NUCLEOTIDE SEQUENCE [LARGE SCALE GENOMIC DNA]</scope>
    <source>
        <strain evidence="2 3">G707</strain>
    </source>
</reference>
<feature type="domain" description="DUF4232" evidence="1">
    <location>
        <begin position="144"/>
        <end position="243"/>
    </location>
</feature>
<name>G6XK34_9PROT</name>
<sequence length="304" mass="32759">MAGILALPCVASAPVPAPVRLSPAEENLIASKVNAIADPAERRAVQEQGLPWMATTFLCQDAARPVLAGIGSAPHRFFLQDDQPDSQRIVTPSLLQGRGQFLNSGDGPIHWTAFTWSCHLDPATGRVARFDAVPAGKSQPFPECRVSQMTLRTDDENGAFDGMSQSGTRIILHNSGPAACVMSSLPRLYLEDGAGHVLHSRSGASAQKQVVIRPNGTVTASLHWVSGDVYPEGRCVTSSRMVMDMRGGHLQQAFERHLCVGACGDVFRSDAPDGKIGFPKSLSGVCWSVAVWRSKENLMFRKRT</sequence>
<dbReference type="InterPro" id="IPR025326">
    <property type="entry name" value="DUF4232"/>
</dbReference>
<evidence type="ECO:0000313" key="3">
    <source>
        <dbReference type="Proteomes" id="UP000004949"/>
    </source>
</evidence>
<dbReference type="RefSeq" id="WP_008851910.1">
    <property type="nucleotide sequence ID" value="NZ_AGQV01000005.1"/>
</dbReference>
<keyword evidence="3" id="KW-1185">Reference proteome</keyword>
<dbReference type="Proteomes" id="UP000004949">
    <property type="component" value="Unassembled WGS sequence"/>
</dbReference>
<proteinExistence type="predicted"/>
<dbReference type="STRING" id="1088869.GMO_17630"/>
<dbReference type="EMBL" id="AGQV01000005">
    <property type="protein sequence ID" value="EHH67996.1"/>
    <property type="molecule type" value="Genomic_DNA"/>
</dbReference>
<dbReference type="Pfam" id="PF14016">
    <property type="entry name" value="DUF4232"/>
    <property type="match status" value="1"/>
</dbReference>
<dbReference type="PATRIC" id="fig|1088869.3.peg.1758"/>
<accession>G6XK34</accession>
<evidence type="ECO:0000313" key="2">
    <source>
        <dbReference type="EMBL" id="EHH67996.1"/>
    </source>
</evidence>
<dbReference type="AlphaFoldDB" id="G6XK34"/>
<organism evidence="2 3">
    <name type="scientific">Gluconobacter morbifer G707</name>
    <dbReference type="NCBI Taxonomy" id="1088869"/>
    <lineage>
        <taxon>Bacteria</taxon>
        <taxon>Pseudomonadati</taxon>
        <taxon>Pseudomonadota</taxon>
        <taxon>Alphaproteobacteria</taxon>
        <taxon>Acetobacterales</taxon>
        <taxon>Acetobacteraceae</taxon>
        <taxon>Gluconobacter</taxon>
    </lineage>
</organism>
<protein>
    <recommendedName>
        <fullName evidence="1">DUF4232 domain-containing protein</fullName>
    </recommendedName>
</protein>
<comment type="caution">
    <text evidence="2">The sequence shown here is derived from an EMBL/GenBank/DDBJ whole genome shotgun (WGS) entry which is preliminary data.</text>
</comment>